<reference evidence="2" key="1">
    <citation type="submission" date="2018-02" db="EMBL/GenBank/DDBJ databases">
        <title>Rhizophora mucronata_Transcriptome.</title>
        <authorList>
            <person name="Meera S.P."/>
            <person name="Sreeshan A."/>
            <person name="Augustine A."/>
        </authorList>
    </citation>
    <scope>NUCLEOTIDE SEQUENCE</scope>
    <source>
        <tissue evidence="2">Leaf</tissue>
    </source>
</reference>
<accession>A0A2P2IKV8</accession>
<evidence type="ECO:0000256" key="1">
    <source>
        <dbReference type="SAM" id="MobiDB-lite"/>
    </source>
</evidence>
<sequence>MAAIPTTQETRNKQERKESDEKILEGQKIPKKIKIKVTIFNHEIKTKSLRILLQ</sequence>
<organism evidence="2">
    <name type="scientific">Rhizophora mucronata</name>
    <name type="common">Asiatic mangrove</name>
    <dbReference type="NCBI Taxonomy" id="61149"/>
    <lineage>
        <taxon>Eukaryota</taxon>
        <taxon>Viridiplantae</taxon>
        <taxon>Streptophyta</taxon>
        <taxon>Embryophyta</taxon>
        <taxon>Tracheophyta</taxon>
        <taxon>Spermatophyta</taxon>
        <taxon>Magnoliopsida</taxon>
        <taxon>eudicotyledons</taxon>
        <taxon>Gunneridae</taxon>
        <taxon>Pentapetalae</taxon>
        <taxon>rosids</taxon>
        <taxon>fabids</taxon>
        <taxon>Malpighiales</taxon>
        <taxon>Rhizophoraceae</taxon>
        <taxon>Rhizophora</taxon>
    </lineage>
</organism>
<protein>
    <submittedName>
        <fullName evidence="2">Uncharacterized protein</fullName>
    </submittedName>
</protein>
<dbReference type="EMBL" id="GGEC01001365">
    <property type="protein sequence ID" value="MBW81848.1"/>
    <property type="molecule type" value="Transcribed_RNA"/>
</dbReference>
<name>A0A2P2IKV8_RHIMU</name>
<evidence type="ECO:0000313" key="2">
    <source>
        <dbReference type="EMBL" id="MBW81848.1"/>
    </source>
</evidence>
<feature type="compositionally biased region" description="Basic and acidic residues" evidence="1">
    <location>
        <begin position="10"/>
        <end position="24"/>
    </location>
</feature>
<feature type="region of interest" description="Disordered" evidence="1">
    <location>
        <begin position="1"/>
        <end position="24"/>
    </location>
</feature>
<proteinExistence type="predicted"/>
<dbReference type="AlphaFoldDB" id="A0A2P2IKV8"/>